<evidence type="ECO:0000256" key="5">
    <source>
        <dbReference type="ARBA" id="ARBA00023251"/>
    </source>
</evidence>
<evidence type="ECO:0000313" key="11">
    <source>
        <dbReference type="Proteomes" id="UP000535182"/>
    </source>
</evidence>
<evidence type="ECO:0000256" key="1">
    <source>
        <dbReference type="ARBA" id="ARBA00011738"/>
    </source>
</evidence>
<dbReference type="PANTHER" id="PTHR43420">
    <property type="entry name" value="ACETYLTRANSFERASE"/>
    <property type="match status" value="1"/>
</dbReference>
<evidence type="ECO:0000256" key="8">
    <source>
        <dbReference type="ARBA" id="ARBA00048923"/>
    </source>
</evidence>
<keyword evidence="11" id="KW-1185">Reference proteome</keyword>
<dbReference type="CDD" id="cd04301">
    <property type="entry name" value="NAT_SF"/>
    <property type="match status" value="1"/>
</dbReference>
<keyword evidence="6 10" id="KW-0012">Acyltransferase</keyword>
<gene>
    <name evidence="10" type="ORF">HDF14_000041</name>
</gene>
<dbReference type="EMBL" id="JACHEB010000001">
    <property type="protein sequence ID" value="MBB5326447.1"/>
    <property type="molecule type" value="Genomic_DNA"/>
</dbReference>
<evidence type="ECO:0000256" key="3">
    <source>
        <dbReference type="ARBA" id="ARBA00017677"/>
    </source>
</evidence>
<sequence length="170" mass="19297">MTTQNRRLESTRASRTELGFSIRQAQISHQDEIAKMCAVLWPETSIEEHRQEISRLLTSGMYGILPATILTSYYEDGTLNGFLQVGLRSHADGCDSSQPVGFIEGWFVYEHFRGQGIGKGLMRAAENWARDHGCKEMASDTWIDHESSKKAHEALGFEIVDRCINFRKEL</sequence>
<comment type="caution">
    <text evidence="10">The sequence shown here is derived from an EMBL/GenBank/DDBJ whole genome shotgun (WGS) entry which is preliminary data.</text>
</comment>
<comment type="catalytic activity">
    <reaction evidence="8">
        <text>kanamycin B + acetyl-CoA = N(6')-acetylkanamycin B + CoA + H(+)</text>
        <dbReference type="Rhea" id="RHEA:16449"/>
        <dbReference type="ChEBI" id="CHEBI:15378"/>
        <dbReference type="ChEBI" id="CHEBI:57287"/>
        <dbReference type="ChEBI" id="CHEBI:57288"/>
        <dbReference type="ChEBI" id="CHEBI:58390"/>
        <dbReference type="ChEBI" id="CHEBI:58549"/>
        <dbReference type="EC" id="2.3.1.82"/>
    </reaction>
</comment>
<protein>
    <recommendedName>
        <fullName evidence="3">Aminoglycoside N(6')-acetyltransferase type 1</fullName>
        <ecNumber evidence="2">2.3.1.82</ecNumber>
    </recommendedName>
    <alternativeName>
        <fullName evidence="7">Aminoglycoside resistance protein</fullName>
    </alternativeName>
</protein>
<evidence type="ECO:0000256" key="7">
    <source>
        <dbReference type="ARBA" id="ARBA00029660"/>
    </source>
</evidence>
<keyword evidence="4 10" id="KW-0808">Transferase</keyword>
<dbReference type="PIRSF" id="PIRSF000452">
    <property type="entry name" value="6-N-acetyltransf"/>
    <property type="match status" value="1"/>
</dbReference>
<name>A0A9X0Q9T3_9BACT</name>
<comment type="subunit">
    <text evidence="1">Homodimer.</text>
</comment>
<accession>A0A9X0Q9T3</accession>
<dbReference type="EC" id="2.3.1.82" evidence="2"/>
<dbReference type="SUPFAM" id="SSF55729">
    <property type="entry name" value="Acyl-CoA N-acyltransferases (Nat)"/>
    <property type="match status" value="1"/>
</dbReference>
<dbReference type="InterPro" id="IPR000182">
    <property type="entry name" value="GNAT_dom"/>
</dbReference>
<dbReference type="Pfam" id="PF00583">
    <property type="entry name" value="Acetyltransf_1"/>
    <property type="match status" value="1"/>
</dbReference>
<reference evidence="10 11" key="1">
    <citation type="submission" date="2020-08" db="EMBL/GenBank/DDBJ databases">
        <title>Genomic Encyclopedia of Type Strains, Phase IV (KMG-V): Genome sequencing to study the core and pangenomes of soil and plant-associated prokaryotes.</title>
        <authorList>
            <person name="Whitman W."/>
        </authorList>
    </citation>
    <scope>NUCLEOTIDE SEQUENCE [LARGE SCALE GENOMIC DNA]</scope>
    <source>
        <strain evidence="10 11">X5P2</strain>
    </source>
</reference>
<organism evidence="10 11">
    <name type="scientific">Tunturiibacter gelidiferens</name>
    <dbReference type="NCBI Taxonomy" id="3069689"/>
    <lineage>
        <taxon>Bacteria</taxon>
        <taxon>Pseudomonadati</taxon>
        <taxon>Acidobacteriota</taxon>
        <taxon>Terriglobia</taxon>
        <taxon>Terriglobales</taxon>
        <taxon>Acidobacteriaceae</taxon>
        <taxon>Tunturiibacter</taxon>
    </lineage>
</organism>
<evidence type="ECO:0000313" key="10">
    <source>
        <dbReference type="EMBL" id="MBB5326447.1"/>
    </source>
</evidence>
<dbReference type="Proteomes" id="UP000535182">
    <property type="component" value="Unassembled WGS sequence"/>
</dbReference>
<evidence type="ECO:0000256" key="4">
    <source>
        <dbReference type="ARBA" id="ARBA00022679"/>
    </source>
</evidence>
<evidence type="ECO:0000256" key="6">
    <source>
        <dbReference type="ARBA" id="ARBA00023315"/>
    </source>
</evidence>
<evidence type="ECO:0000259" key="9">
    <source>
        <dbReference type="PROSITE" id="PS51186"/>
    </source>
</evidence>
<feature type="domain" description="N-acetyltransferase" evidence="9">
    <location>
        <begin position="20"/>
        <end position="170"/>
    </location>
</feature>
<dbReference type="InterPro" id="IPR016181">
    <property type="entry name" value="Acyl_CoA_acyltransferase"/>
</dbReference>
<dbReference type="GO" id="GO:0046677">
    <property type="term" value="P:response to antibiotic"/>
    <property type="evidence" value="ECO:0007669"/>
    <property type="project" value="UniProtKB-KW"/>
</dbReference>
<dbReference type="InterPro" id="IPR050680">
    <property type="entry name" value="YpeA/RimI_acetyltransf"/>
</dbReference>
<keyword evidence="5" id="KW-0046">Antibiotic resistance</keyword>
<dbReference type="Gene3D" id="3.40.630.30">
    <property type="match status" value="1"/>
</dbReference>
<evidence type="ECO:0000256" key="2">
    <source>
        <dbReference type="ARBA" id="ARBA00012888"/>
    </source>
</evidence>
<dbReference type="InterPro" id="IPR024170">
    <property type="entry name" value="Aminoglycoside_N6-AcTrfrase"/>
</dbReference>
<proteinExistence type="predicted"/>
<dbReference type="PANTHER" id="PTHR43420:SF51">
    <property type="entry name" value="PEPTIDYL-LYSINE N-ACETYLTRANSFERASE YIAC"/>
    <property type="match status" value="1"/>
</dbReference>
<dbReference type="RefSeq" id="WP_183972409.1">
    <property type="nucleotide sequence ID" value="NZ_JACHEB010000001.1"/>
</dbReference>
<dbReference type="PROSITE" id="PS51186">
    <property type="entry name" value="GNAT"/>
    <property type="match status" value="1"/>
</dbReference>
<dbReference type="AlphaFoldDB" id="A0A9X0Q9T3"/>
<dbReference type="GO" id="GO:0047663">
    <property type="term" value="F:aminoglycoside 6'-N-acetyltransferase activity"/>
    <property type="evidence" value="ECO:0007669"/>
    <property type="project" value="UniProtKB-EC"/>
</dbReference>